<dbReference type="AlphaFoldDB" id="A0A8H6SWN1"/>
<keyword evidence="4" id="KW-0677">Repeat</keyword>
<dbReference type="Pfam" id="PF13432">
    <property type="entry name" value="TPR_16"/>
    <property type="match status" value="1"/>
</dbReference>
<dbReference type="PANTHER" id="PTHR10130">
    <property type="entry name" value="PEROXISOMAL TARGETING SIGNAL 1 RECEPTOR PEX5"/>
    <property type="match status" value="1"/>
</dbReference>
<dbReference type="EMBL" id="JACAZE010000009">
    <property type="protein sequence ID" value="KAF7306041.1"/>
    <property type="molecule type" value="Genomic_DNA"/>
</dbReference>
<dbReference type="GO" id="GO:0005052">
    <property type="term" value="F:peroxisome matrix targeting signal-1 binding"/>
    <property type="evidence" value="ECO:0007669"/>
    <property type="project" value="TreeGrafter"/>
</dbReference>
<dbReference type="GO" id="GO:0005778">
    <property type="term" value="C:peroxisomal membrane"/>
    <property type="evidence" value="ECO:0007669"/>
    <property type="project" value="TreeGrafter"/>
</dbReference>
<dbReference type="Proteomes" id="UP000613580">
    <property type="component" value="Unassembled WGS sequence"/>
</dbReference>
<evidence type="ECO:0000256" key="5">
    <source>
        <dbReference type="ARBA" id="ARBA00022803"/>
    </source>
</evidence>
<comment type="subcellular location">
    <subcellularLocation>
        <location evidence="1">Cytoplasm</location>
    </subcellularLocation>
</comment>
<dbReference type="Gene3D" id="1.25.40.10">
    <property type="entry name" value="Tetratricopeptide repeat domain"/>
    <property type="match status" value="1"/>
</dbReference>
<dbReference type="InterPro" id="IPR019734">
    <property type="entry name" value="TPR_rpt"/>
</dbReference>
<evidence type="ECO:0000256" key="3">
    <source>
        <dbReference type="ARBA" id="ARBA00022490"/>
    </source>
</evidence>
<evidence type="ECO:0000313" key="8">
    <source>
        <dbReference type="EMBL" id="KAF7306041.1"/>
    </source>
</evidence>
<evidence type="ECO:0000256" key="7">
    <source>
        <dbReference type="SAM" id="MobiDB-lite"/>
    </source>
</evidence>
<dbReference type="GO" id="GO:0005829">
    <property type="term" value="C:cytosol"/>
    <property type="evidence" value="ECO:0007669"/>
    <property type="project" value="TreeGrafter"/>
</dbReference>
<name>A0A8H6SWN1_MYCCL</name>
<dbReference type="InterPro" id="IPR024111">
    <property type="entry name" value="PEX5/PEX5L"/>
</dbReference>
<dbReference type="PROSITE" id="PS50005">
    <property type="entry name" value="TPR"/>
    <property type="match status" value="2"/>
</dbReference>
<dbReference type="PANTHER" id="PTHR10130:SF9">
    <property type="entry name" value="PEROXISOMAL TARGETING SIGNAL RECEPTOR"/>
    <property type="match status" value="1"/>
</dbReference>
<feature type="repeat" description="TPR" evidence="6">
    <location>
        <begin position="543"/>
        <end position="576"/>
    </location>
</feature>
<dbReference type="SMART" id="SM00028">
    <property type="entry name" value="TPR"/>
    <property type="match status" value="3"/>
</dbReference>
<keyword evidence="9" id="KW-1185">Reference proteome</keyword>
<sequence>MPDDKHCPAPASHCRAPISLSTTTMDGLMSGADCGPINPLSQVLKHAEGDRSLQQDRLAGPSSSRLHHLPGTSSAGASQSDLALARQFFDAGRQHGISPGFGVGAPNPMELAQLGGQQPLSEANERWIMEQQHHMRAFEASSSGGSWAAEFSNSSPSPSTMQQQHMQPSMSMGMSSSMSMPMGMRMGMGMYGGGSFSPMMQQPQTQFSSSGKGKSREADFEAAFAQIVASHSQEQQSAKIEEIPDGAQTGLEDALKEAKLDESDAADSDFKKFMADLRESDLPPPHEDMAKWEAEFNQIVAAQREELDLDYDYGAAMKAAWEGGIGDYDDSHALKFDSNGIPILEPYEFEKNNKYMSTEVSSLARAKQLLEENGSLTEVALLLEAAIQKSDLGEGGYEAWVLLGETRNMDEREDAGMRALTEGVRLAEAAGAQGAGMLSLAISYTNESMDRASHAMLLRWLQARFPTHPIPPETITAIQTHSTWDTHARLTDLFIDLARRQHMSGEMDADVQIALGILFYTNSEYDRAKDCFESALAVRPKDFTLWNRLGSCLSNGSHPEEALGAYRQALQLRPTYTRAIYNVGVACLNIGAHKEAAEHFLSGLKMQEAAGQTTSDQLWQTLRRAFLHMERGDLAELTDPSKRGSLDVFRKEFDF</sequence>
<proteinExistence type="inferred from homology"/>
<feature type="repeat" description="TPR" evidence="6">
    <location>
        <begin position="509"/>
        <end position="542"/>
    </location>
</feature>
<evidence type="ECO:0000313" key="9">
    <source>
        <dbReference type="Proteomes" id="UP000613580"/>
    </source>
</evidence>
<dbReference type="GO" id="GO:0016560">
    <property type="term" value="P:protein import into peroxisome matrix, docking"/>
    <property type="evidence" value="ECO:0007669"/>
    <property type="project" value="TreeGrafter"/>
</dbReference>
<dbReference type="SUPFAM" id="SSF48452">
    <property type="entry name" value="TPR-like"/>
    <property type="match status" value="1"/>
</dbReference>
<feature type="region of interest" description="Disordered" evidence="7">
    <location>
        <begin position="49"/>
        <end position="78"/>
    </location>
</feature>
<protein>
    <submittedName>
        <fullName evidence="8">TPR-REGION domain-containing protein</fullName>
    </submittedName>
</protein>
<evidence type="ECO:0000256" key="1">
    <source>
        <dbReference type="ARBA" id="ARBA00004496"/>
    </source>
</evidence>
<evidence type="ECO:0000256" key="6">
    <source>
        <dbReference type="PROSITE-ProRule" id="PRU00339"/>
    </source>
</evidence>
<accession>A0A8H6SWN1</accession>
<comment type="caution">
    <text evidence="8">The sequence shown here is derived from an EMBL/GenBank/DDBJ whole genome shotgun (WGS) entry which is preliminary data.</text>
</comment>
<reference evidence="8" key="1">
    <citation type="submission" date="2020-05" db="EMBL/GenBank/DDBJ databases">
        <title>Mycena genomes resolve the evolution of fungal bioluminescence.</title>
        <authorList>
            <person name="Tsai I.J."/>
        </authorList>
    </citation>
    <scope>NUCLEOTIDE SEQUENCE</scope>
    <source>
        <strain evidence="8">110903Hualien_Pintung</strain>
    </source>
</reference>
<keyword evidence="3" id="KW-0963">Cytoplasm</keyword>
<evidence type="ECO:0000256" key="4">
    <source>
        <dbReference type="ARBA" id="ARBA00022737"/>
    </source>
</evidence>
<organism evidence="8 9">
    <name type="scientific">Mycena chlorophos</name>
    <name type="common">Agaric fungus</name>
    <name type="synonym">Agaricus chlorophos</name>
    <dbReference type="NCBI Taxonomy" id="658473"/>
    <lineage>
        <taxon>Eukaryota</taxon>
        <taxon>Fungi</taxon>
        <taxon>Dikarya</taxon>
        <taxon>Basidiomycota</taxon>
        <taxon>Agaricomycotina</taxon>
        <taxon>Agaricomycetes</taxon>
        <taxon>Agaricomycetidae</taxon>
        <taxon>Agaricales</taxon>
        <taxon>Marasmiineae</taxon>
        <taxon>Mycenaceae</taxon>
        <taxon>Mycena</taxon>
    </lineage>
</organism>
<evidence type="ECO:0000256" key="2">
    <source>
        <dbReference type="ARBA" id="ARBA00005348"/>
    </source>
</evidence>
<dbReference type="OrthoDB" id="10006023at2759"/>
<dbReference type="InterPro" id="IPR011990">
    <property type="entry name" value="TPR-like_helical_dom_sf"/>
</dbReference>
<gene>
    <name evidence="8" type="ORF">HMN09_00758800</name>
</gene>
<comment type="similarity">
    <text evidence="2">Belongs to the peroxisomal targeting signal receptor family.</text>
</comment>
<keyword evidence="5 6" id="KW-0802">TPR repeat</keyword>